<proteinExistence type="predicted"/>
<feature type="signal peptide" evidence="2">
    <location>
        <begin position="1"/>
        <end position="27"/>
    </location>
</feature>
<gene>
    <name evidence="3" type="ORF">PCOR1329_LOCUS13945</name>
</gene>
<evidence type="ECO:0000256" key="1">
    <source>
        <dbReference type="SAM" id="MobiDB-lite"/>
    </source>
</evidence>
<evidence type="ECO:0000313" key="3">
    <source>
        <dbReference type="EMBL" id="CAK0808309.1"/>
    </source>
</evidence>
<accession>A0ABN9QVV0</accession>
<organism evidence="3 4">
    <name type="scientific">Prorocentrum cordatum</name>
    <dbReference type="NCBI Taxonomy" id="2364126"/>
    <lineage>
        <taxon>Eukaryota</taxon>
        <taxon>Sar</taxon>
        <taxon>Alveolata</taxon>
        <taxon>Dinophyceae</taxon>
        <taxon>Prorocentrales</taxon>
        <taxon>Prorocentraceae</taxon>
        <taxon>Prorocentrum</taxon>
    </lineage>
</organism>
<dbReference type="InterPro" id="IPR007369">
    <property type="entry name" value="Peptidase_A22B_SPP"/>
</dbReference>
<comment type="caution">
    <text evidence="3">The sequence shown here is derived from an EMBL/GenBank/DDBJ whole genome shotgun (WGS) entry which is preliminary data.</text>
</comment>
<name>A0ABN9QVV0_9DINO</name>
<sequence length="121" mass="12637">MAALLFVVSVLVVCSLLLAGGLQQAEAVVKAVHDLQLNLELGVDEFPDGLLRAGSRTAPRRGKICAQPALLFLVPGTLIPTFAIALQDGTLKDLWAASYGPSVPTEGSDQPADAEAADKRD</sequence>
<dbReference type="Pfam" id="PF04258">
    <property type="entry name" value="Peptidase_A22B"/>
    <property type="match status" value="1"/>
</dbReference>
<reference evidence="3" key="1">
    <citation type="submission" date="2023-10" db="EMBL/GenBank/DDBJ databases">
        <authorList>
            <person name="Chen Y."/>
            <person name="Shah S."/>
            <person name="Dougan E. K."/>
            <person name="Thang M."/>
            <person name="Chan C."/>
        </authorList>
    </citation>
    <scope>NUCLEOTIDE SEQUENCE [LARGE SCALE GENOMIC DNA]</scope>
</reference>
<keyword evidence="2" id="KW-0732">Signal</keyword>
<keyword evidence="4" id="KW-1185">Reference proteome</keyword>
<dbReference type="Proteomes" id="UP001189429">
    <property type="component" value="Unassembled WGS sequence"/>
</dbReference>
<dbReference type="EMBL" id="CAUYUJ010004136">
    <property type="protein sequence ID" value="CAK0808309.1"/>
    <property type="molecule type" value="Genomic_DNA"/>
</dbReference>
<evidence type="ECO:0000256" key="2">
    <source>
        <dbReference type="SAM" id="SignalP"/>
    </source>
</evidence>
<feature type="region of interest" description="Disordered" evidence="1">
    <location>
        <begin position="101"/>
        <end position="121"/>
    </location>
</feature>
<protein>
    <submittedName>
        <fullName evidence="3">Uncharacterized protein</fullName>
    </submittedName>
</protein>
<evidence type="ECO:0000313" key="4">
    <source>
        <dbReference type="Proteomes" id="UP001189429"/>
    </source>
</evidence>
<feature type="chain" id="PRO_5047120676" evidence="2">
    <location>
        <begin position="28"/>
        <end position="121"/>
    </location>
</feature>